<protein>
    <recommendedName>
        <fullName evidence="4">Ribosomal protein</fullName>
    </recommendedName>
</protein>
<evidence type="ECO:0000256" key="1">
    <source>
        <dbReference type="ARBA" id="ARBA00007645"/>
    </source>
</evidence>
<dbReference type="InterPro" id="IPR035977">
    <property type="entry name" value="Ribosomal_bL36_sp"/>
</dbReference>
<dbReference type="GO" id="GO:1990904">
    <property type="term" value="C:ribonucleoprotein complex"/>
    <property type="evidence" value="ECO:0007669"/>
    <property type="project" value="UniProtKB-KW"/>
</dbReference>
<evidence type="ECO:0000313" key="5">
    <source>
        <dbReference type="EMBL" id="QEH58555.1"/>
    </source>
</evidence>
<reference evidence="5" key="1">
    <citation type="journal article" date="2019" name="Curr. Biol.">
        <title>Multiple Independent Origins of Apicomplexan-Like Parasites.</title>
        <authorList>
            <person name="Mathur V."/>
            <person name="Kolisko M."/>
            <person name="Hehenberger E."/>
            <person name="Irwin N.A.T."/>
            <person name="Leander B.S."/>
            <person name="Kristmundsson A."/>
            <person name="Freeman M.A."/>
            <person name="Keeling P.J."/>
        </authorList>
    </citation>
    <scope>NUCLEOTIDE SEQUENCE</scope>
</reference>
<evidence type="ECO:0000256" key="2">
    <source>
        <dbReference type="ARBA" id="ARBA00022980"/>
    </source>
</evidence>
<organism evidence="5">
    <name type="scientific">Piridium sociabile</name>
    <dbReference type="NCBI Taxonomy" id="2570542"/>
    <lineage>
        <taxon>Eukaryota</taxon>
        <taxon>Sar</taxon>
        <taxon>Alveolata</taxon>
        <taxon>Colpodellida</taxon>
        <taxon>Vitrellaceae</taxon>
        <taxon>Piridium</taxon>
    </lineage>
</organism>
<comment type="similarity">
    <text evidence="1 4">Belongs to the bacterial ribosomal protein bL36 family.</text>
</comment>
<dbReference type="Pfam" id="PF00444">
    <property type="entry name" value="Ribosomal_L36"/>
    <property type="match status" value="1"/>
</dbReference>
<sequence>MKIKSSIKLRCNKCKIVKRGKYRRVVCLKAKHNQCQK</sequence>
<proteinExistence type="inferred from homology"/>
<dbReference type="AlphaFoldDB" id="A0A5B9XWD7"/>
<dbReference type="EMBL" id="MK962129">
    <property type="protein sequence ID" value="QEH58555.1"/>
    <property type="molecule type" value="Genomic_DNA"/>
</dbReference>
<accession>A0A5B9XWD7</accession>
<dbReference type="SUPFAM" id="SSF57840">
    <property type="entry name" value="Ribosomal protein L36"/>
    <property type="match status" value="1"/>
</dbReference>
<dbReference type="GO" id="GO:0006412">
    <property type="term" value="P:translation"/>
    <property type="evidence" value="ECO:0007669"/>
    <property type="project" value="InterPro"/>
</dbReference>
<dbReference type="InterPro" id="IPR000473">
    <property type="entry name" value="Ribosomal_bL36"/>
</dbReference>
<dbReference type="NCBIfam" id="TIGR01022">
    <property type="entry name" value="rpmJ_bact"/>
    <property type="match status" value="1"/>
</dbReference>
<evidence type="ECO:0000256" key="3">
    <source>
        <dbReference type="ARBA" id="ARBA00023274"/>
    </source>
</evidence>
<dbReference type="GO" id="GO:0005840">
    <property type="term" value="C:ribosome"/>
    <property type="evidence" value="ECO:0007669"/>
    <property type="project" value="UniProtKB-KW"/>
</dbReference>
<evidence type="ECO:0000256" key="4">
    <source>
        <dbReference type="RuleBase" id="RU000570"/>
    </source>
</evidence>
<dbReference type="PROSITE" id="PS00828">
    <property type="entry name" value="RIBOSOMAL_L36"/>
    <property type="match status" value="1"/>
</dbReference>
<name>A0A5B9XWD7_9ALVE</name>
<dbReference type="GO" id="GO:0003735">
    <property type="term" value="F:structural constituent of ribosome"/>
    <property type="evidence" value="ECO:0007669"/>
    <property type="project" value="InterPro"/>
</dbReference>
<keyword evidence="3 4" id="KW-0687">Ribonucleoprotein</keyword>
<keyword evidence="2 4" id="KW-0689">Ribosomal protein</keyword>
<gene>
    <name evidence="5" type="primary">rpl36</name>
</gene>